<sequence length="175" mass="18684">MNTIDATIRFKGIDVVAGATGSFFSLAGKQTASYAAMTSVAPDENGDVAIDIAAQVSDAPDFQAHYAYSQLSAPENLVFKVVFSGEYPMDGEFQIGSSNFDGFKVNRGPVENKELNASTTATFDTDLDFCIWLGDLPISGTASVSLKFYKIVSDPSGIDKQVKIAESILTLNNKT</sequence>
<organism evidence="1 2">
    <name type="scientific">Desulfoluna butyratoxydans</name>
    <dbReference type="NCBI Taxonomy" id="231438"/>
    <lineage>
        <taxon>Bacteria</taxon>
        <taxon>Pseudomonadati</taxon>
        <taxon>Thermodesulfobacteriota</taxon>
        <taxon>Desulfobacteria</taxon>
        <taxon>Desulfobacterales</taxon>
        <taxon>Desulfolunaceae</taxon>
        <taxon>Desulfoluna</taxon>
    </lineage>
</organism>
<reference evidence="1 2" key="1">
    <citation type="submission" date="2019-03" db="EMBL/GenBank/DDBJ databases">
        <authorList>
            <person name="Nijsse B."/>
        </authorList>
    </citation>
    <scope>NUCLEOTIDE SEQUENCE [LARGE SCALE GENOMIC DNA]</scope>
    <source>
        <strain evidence="1">Desulfoluna butyratoxydans MSL71</strain>
    </source>
</reference>
<proteinExistence type="predicted"/>
<evidence type="ECO:0000313" key="1">
    <source>
        <dbReference type="EMBL" id="VFQ46182.1"/>
    </source>
</evidence>
<protein>
    <submittedName>
        <fullName evidence="1">Uncharacterized protein</fullName>
    </submittedName>
</protein>
<dbReference type="Proteomes" id="UP000507962">
    <property type="component" value="Unassembled WGS sequence"/>
</dbReference>
<name>A0A4U8YW14_9BACT</name>
<dbReference type="RefSeq" id="WP_180143610.1">
    <property type="nucleotide sequence ID" value="NZ_CAADHO010000008.1"/>
</dbReference>
<evidence type="ECO:0000313" key="2">
    <source>
        <dbReference type="Proteomes" id="UP000507962"/>
    </source>
</evidence>
<keyword evidence="2" id="KW-1185">Reference proteome</keyword>
<accession>A0A4U8YW14</accession>
<dbReference type="AlphaFoldDB" id="A0A4U8YW14"/>
<dbReference type="EMBL" id="CAADHO010000008">
    <property type="protein sequence ID" value="VFQ46182.1"/>
    <property type="molecule type" value="Genomic_DNA"/>
</dbReference>
<gene>
    <name evidence="1" type="ORF">MSL71_38450</name>
</gene>